<evidence type="ECO:0000313" key="1">
    <source>
        <dbReference type="EMBL" id="EAY04990.1"/>
    </source>
</evidence>
<gene>
    <name evidence="1" type="ORF">TVAG_290600</name>
</gene>
<dbReference type="AlphaFoldDB" id="A2EQU4"/>
<dbReference type="VEuPathDB" id="TrichDB:TVAGG3_0243690"/>
<dbReference type="SUPFAM" id="SSF53067">
    <property type="entry name" value="Actin-like ATPase domain"/>
    <property type="match status" value="1"/>
</dbReference>
<dbReference type="Proteomes" id="UP000001542">
    <property type="component" value="Unassembled WGS sequence"/>
</dbReference>
<dbReference type="VEuPathDB" id="TrichDB:TVAG_290600"/>
<name>A2EQU4_TRIV3</name>
<dbReference type="InterPro" id="IPR043129">
    <property type="entry name" value="ATPase_NBD"/>
</dbReference>
<dbReference type="Gene3D" id="3.30.420.40">
    <property type="match status" value="2"/>
</dbReference>
<sequence length="556" mass="64679">MTAILQLGNSTTYYYIFSEETKKNTSMPSFYEYKMDFGLHQKDFRSLEDQEVNQTTCPHEKYSVHEFLRYIGEKKVVINDPSQNIKYTAEDCLSLILHMIINRIRAKYIKKLQYYFIIDPNWDDKKIEALQDCINDNNITDYKIVSSDDMISNLLNLYFQDQEVNEEKHTIIINSGATGTDVFIVETKQHEDPKIIKKSYINKGHIDFTNILCNIFLSQFENDKNDDQTNKIIAEIKDQKPNPSKRCFFNEVSKLSQTMAPHLKTKLSATSLSYASFTSDIIAYDDVIGNPEYGKLAEDFYSFIQAFLSDIGNLHIDYFTIVGGNSLNPFFKQLVNVIIDDKIKKCQELCLNNSRCSAISGTIDLLSRKKIEKFVKKSVDKKANRESFVDKILTKKARKQYDINKKSDEFNNQYDSIPNFKSYFTKLGIELDSDFKKFLDSYIYDSNFELDKVIKEINVALEKVRDKTDKEFIQQHKDNKLLKSALTAARDAMTNNQKQELLSYAENIYALIHASETLKEEFEKGLEVAKKSRKDKEFAEEKLQEFCDYLDAIQNK</sequence>
<dbReference type="RefSeq" id="XP_001317213.1">
    <property type="nucleotide sequence ID" value="XM_001317178.1"/>
</dbReference>
<dbReference type="KEGG" id="tva:4762855"/>
<reference evidence="1" key="1">
    <citation type="submission" date="2006-10" db="EMBL/GenBank/DDBJ databases">
        <authorList>
            <person name="Amadeo P."/>
            <person name="Zhao Q."/>
            <person name="Wortman J."/>
            <person name="Fraser-Liggett C."/>
            <person name="Carlton J."/>
        </authorList>
    </citation>
    <scope>NUCLEOTIDE SEQUENCE</scope>
    <source>
        <strain evidence="1">G3</strain>
    </source>
</reference>
<dbReference type="InParanoid" id="A2EQU4"/>
<accession>A2EQU4</accession>
<dbReference type="Gene3D" id="3.90.640.10">
    <property type="entry name" value="Actin, Chain A, domain 4"/>
    <property type="match status" value="1"/>
</dbReference>
<reference evidence="1" key="2">
    <citation type="journal article" date="2007" name="Science">
        <title>Draft genome sequence of the sexually transmitted pathogen Trichomonas vaginalis.</title>
        <authorList>
            <person name="Carlton J.M."/>
            <person name="Hirt R.P."/>
            <person name="Silva J.C."/>
            <person name="Delcher A.L."/>
            <person name="Schatz M."/>
            <person name="Zhao Q."/>
            <person name="Wortman J.R."/>
            <person name="Bidwell S.L."/>
            <person name="Alsmark U.C.M."/>
            <person name="Besteiro S."/>
            <person name="Sicheritz-Ponten T."/>
            <person name="Noel C.J."/>
            <person name="Dacks J.B."/>
            <person name="Foster P.G."/>
            <person name="Simillion C."/>
            <person name="Van de Peer Y."/>
            <person name="Miranda-Saavedra D."/>
            <person name="Barton G.J."/>
            <person name="Westrop G.D."/>
            <person name="Mueller S."/>
            <person name="Dessi D."/>
            <person name="Fiori P.L."/>
            <person name="Ren Q."/>
            <person name="Paulsen I."/>
            <person name="Zhang H."/>
            <person name="Bastida-Corcuera F.D."/>
            <person name="Simoes-Barbosa A."/>
            <person name="Brown M.T."/>
            <person name="Hayes R.D."/>
            <person name="Mukherjee M."/>
            <person name="Okumura C.Y."/>
            <person name="Schneider R."/>
            <person name="Smith A.J."/>
            <person name="Vanacova S."/>
            <person name="Villalvazo M."/>
            <person name="Haas B.J."/>
            <person name="Pertea M."/>
            <person name="Feldblyum T.V."/>
            <person name="Utterback T.R."/>
            <person name="Shu C.L."/>
            <person name="Osoegawa K."/>
            <person name="de Jong P.J."/>
            <person name="Hrdy I."/>
            <person name="Horvathova L."/>
            <person name="Zubacova Z."/>
            <person name="Dolezal P."/>
            <person name="Malik S.B."/>
            <person name="Logsdon J.M. Jr."/>
            <person name="Henze K."/>
            <person name="Gupta A."/>
            <person name="Wang C.C."/>
            <person name="Dunne R.L."/>
            <person name="Upcroft J.A."/>
            <person name="Upcroft P."/>
            <person name="White O."/>
            <person name="Salzberg S.L."/>
            <person name="Tang P."/>
            <person name="Chiu C.-H."/>
            <person name="Lee Y.-S."/>
            <person name="Embley T.M."/>
            <person name="Coombs G.H."/>
            <person name="Mottram J.C."/>
            <person name="Tachezy J."/>
            <person name="Fraser-Liggett C.M."/>
            <person name="Johnson P.J."/>
        </authorList>
    </citation>
    <scope>NUCLEOTIDE SEQUENCE [LARGE SCALE GENOMIC DNA]</scope>
    <source>
        <strain evidence="1">G3</strain>
    </source>
</reference>
<dbReference type="Gene3D" id="3.30.30.30">
    <property type="match status" value="1"/>
</dbReference>
<organism evidence="1 2">
    <name type="scientific">Trichomonas vaginalis (strain ATCC PRA-98 / G3)</name>
    <dbReference type="NCBI Taxonomy" id="412133"/>
    <lineage>
        <taxon>Eukaryota</taxon>
        <taxon>Metamonada</taxon>
        <taxon>Parabasalia</taxon>
        <taxon>Trichomonadida</taxon>
        <taxon>Trichomonadidae</taxon>
        <taxon>Trichomonas</taxon>
    </lineage>
</organism>
<dbReference type="EMBL" id="DS113460">
    <property type="protein sequence ID" value="EAY04990.1"/>
    <property type="molecule type" value="Genomic_DNA"/>
</dbReference>
<evidence type="ECO:0008006" key="3">
    <source>
        <dbReference type="Google" id="ProtNLM"/>
    </source>
</evidence>
<proteinExistence type="predicted"/>
<evidence type="ECO:0000313" key="2">
    <source>
        <dbReference type="Proteomes" id="UP000001542"/>
    </source>
</evidence>
<keyword evidence="2" id="KW-1185">Reference proteome</keyword>
<protein>
    <recommendedName>
        <fullName evidence="3">DnaK protein</fullName>
    </recommendedName>
</protein>